<dbReference type="InterPro" id="IPR003673">
    <property type="entry name" value="CoA-Trfase_fam_III"/>
</dbReference>
<dbReference type="InterPro" id="IPR044855">
    <property type="entry name" value="CoA-Trfase_III_dom3_sf"/>
</dbReference>
<keyword evidence="3" id="KW-1185">Reference proteome</keyword>
<dbReference type="GO" id="GO:0016740">
    <property type="term" value="F:transferase activity"/>
    <property type="evidence" value="ECO:0007669"/>
    <property type="project" value="UniProtKB-KW"/>
</dbReference>
<evidence type="ECO:0000313" key="3">
    <source>
        <dbReference type="Proteomes" id="UP001147700"/>
    </source>
</evidence>
<dbReference type="EMBL" id="JAPCID010000027">
    <property type="protein sequence ID" value="MDA0139546.1"/>
    <property type="molecule type" value="Genomic_DNA"/>
</dbReference>
<keyword evidence="1 2" id="KW-0808">Transferase</keyword>
<accession>A0ABT4RLY3</accession>
<dbReference type="Gene3D" id="3.30.1540.10">
    <property type="entry name" value="formyl-coa transferase, domain 3"/>
    <property type="match status" value="1"/>
</dbReference>
<protein>
    <submittedName>
        <fullName evidence="2">CoA transferase</fullName>
    </submittedName>
</protein>
<dbReference type="Proteomes" id="UP001147700">
    <property type="component" value="Unassembled WGS sequence"/>
</dbReference>
<dbReference type="RefSeq" id="WP_202952011.1">
    <property type="nucleotide sequence ID" value="NZ_JAPCID010000027.1"/>
</dbReference>
<organism evidence="2 3">
    <name type="scientific">Solirubrobacter deserti</name>
    <dbReference type="NCBI Taxonomy" id="2282478"/>
    <lineage>
        <taxon>Bacteria</taxon>
        <taxon>Bacillati</taxon>
        <taxon>Actinomycetota</taxon>
        <taxon>Thermoleophilia</taxon>
        <taxon>Solirubrobacterales</taxon>
        <taxon>Solirubrobacteraceae</taxon>
        <taxon>Solirubrobacter</taxon>
    </lineage>
</organism>
<dbReference type="PANTHER" id="PTHR48207">
    <property type="entry name" value="SUCCINATE--HYDROXYMETHYLGLUTARATE COA-TRANSFERASE"/>
    <property type="match status" value="1"/>
</dbReference>
<reference evidence="2" key="1">
    <citation type="submission" date="2022-10" db="EMBL/GenBank/DDBJ databases">
        <title>The WGS of Solirubrobacter sp. CPCC 204708.</title>
        <authorList>
            <person name="Jiang Z."/>
        </authorList>
    </citation>
    <scope>NUCLEOTIDE SEQUENCE</scope>
    <source>
        <strain evidence="2">CPCC 204708</strain>
    </source>
</reference>
<evidence type="ECO:0000313" key="2">
    <source>
        <dbReference type="EMBL" id="MDA0139546.1"/>
    </source>
</evidence>
<proteinExistence type="predicted"/>
<dbReference type="Gene3D" id="3.40.50.10540">
    <property type="entry name" value="Crotonobetainyl-coa:carnitine coa-transferase, domain 1"/>
    <property type="match status" value="1"/>
</dbReference>
<dbReference type="PANTHER" id="PTHR48207:SF3">
    <property type="entry name" value="SUCCINATE--HYDROXYMETHYLGLUTARATE COA-TRANSFERASE"/>
    <property type="match status" value="1"/>
</dbReference>
<dbReference type="InterPro" id="IPR050483">
    <property type="entry name" value="CoA-transferase_III_domain"/>
</dbReference>
<evidence type="ECO:0000256" key="1">
    <source>
        <dbReference type="ARBA" id="ARBA00022679"/>
    </source>
</evidence>
<name>A0ABT4RLY3_9ACTN</name>
<comment type="caution">
    <text evidence="2">The sequence shown here is derived from an EMBL/GenBank/DDBJ whole genome shotgun (WGS) entry which is preliminary data.</text>
</comment>
<dbReference type="Pfam" id="PF02515">
    <property type="entry name" value="CoA_transf_3"/>
    <property type="match status" value="1"/>
</dbReference>
<gene>
    <name evidence="2" type="ORF">OJ962_18750</name>
</gene>
<sequence length="375" mass="39948">MSGALEGVRVLELTQIMAGPFCGQVLADMGADVIKVEPRDGGDQTRRSMGEPAFRAVNRNKRSIALDLKDAADQATLHRLVKTADVLLENYRPGVAAKLQADYETLCALNPRLIYASISGFGQTGPYAQRPGFDLIAQGMSGVMSVTGEPGGNPIKAGVPVSDLSAGLFCAIGILSALHARQRTGEGQRIDTSLWEGAMALTVWETAELWSTGNVPQPLGSAHRISAPYQALRTRDGHVTVGGNSNKLYARLCEAIGRPELIDDPRFLENPDRMANRPALVAELEAALAARDTAEWVDLLLAAGVPAGPLHNVQQVVDDPHTHAREMVVEMEHPEAGTVYGLGIPVKLSATPGSVRRPAPLLGQHSDEILAELDG</sequence>
<dbReference type="InterPro" id="IPR023606">
    <property type="entry name" value="CoA-Trfase_III_dom_1_sf"/>
</dbReference>
<dbReference type="SUPFAM" id="SSF89796">
    <property type="entry name" value="CoA-transferase family III (CaiB/BaiF)"/>
    <property type="match status" value="1"/>
</dbReference>